<dbReference type="SUPFAM" id="SSF48619">
    <property type="entry name" value="Phospholipase A2, PLA2"/>
    <property type="match status" value="1"/>
</dbReference>
<dbReference type="Proteomes" id="UP001344251">
    <property type="component" value="Chromosome"/>
</dbReference>
<proteinExistence type="predicted"/>
<organism evidence="2 3">
    <name type="scientific">Streptomyces decoyicus</name>
    <dbReference type="NCBI Taxonomy" id="249567"/>
    <lineage>
        <taxon>Bacteria</taxon>
        <taxon>Bacillati</taxon>
        <taxon>Actinomycetota</taxon>
        <taxon>Actinomycetes</taxon>
        <taxon>Kitasatosporales</taxon>
        <taxon>Streptomycetaceae</taxon>
        <taxon>Streptomyces</taxon>
    </lineage>
</organism>
<dbReference type="Gene3D" id="1.20.90.10">
    <property type="entry name" value="Phospholipase A2 domain"/>
    <property type="match status" value="1"/>
</dbReference>
<keyword evidence="1" id="KW-0732">Signal</keyword>
<sequence length="172" mass="19252">MLIKRSTFASVAAAGVLLTGSGAAVAADGAPADGAAVTANAGPSKQAKYQRLHQLTRSTTTSVKDWRRTRELAQSGVDRWGFIWSTDWCTKLADKPGGFNFKLSCARHDFGYRNYKKMMGKEAFRHSKHERRVDKAFLFDMNNQCAVQPHKTDAERRQCRKTAKAYYDRVSN</sequence>
<accession>A0ABZ1FGG0</accession>
<evidence type="ECO:0000313" key="2">
    <source>
        <dbReference type="EMBL" id="WSB69442.1"/>
    </source>
</evidence>
<keyword evidence="3" id="KW-1185">Reference proteome</keyword>
<feature type="chain" id="PRO_5045820366" evidence="1">
    <location>
        <begin position="27"/>
        <end position="172"/>
    </location>
</feature>
<dbReference type="EMBL" id="CP109106">
    <property type="protein sequence ID" value="WSB69442.1"/>
    <property type="molecule type" value="Genomic_DNA"/>
</dbReference>
<evidence type="ECO:0000313" key="3">
    <source>
        <dbReference type="Proteomes" id="UP001344251"/>
    </source>
</evidence>
<dbReference type="InterPro" id="IPR015141">
    <property type="entry name" value="PLipase_A2_prok/fun"/>
</dbReference>
<dbReference type="RefSeq" id="WP_326618947.1">
    <property type="nucleotide sequence ID" value="NZ_CP109106.1"/>
</dbReference>
<dbReference type="InterPro" id="IPR036444">
    <property type="entry name" value="PLipase_A2_dom_sf"/>
</dbReference>
<reference evidence="2 3" key="1">
    <citation type="submission" date="2022-10" db="EMBL/GenBank/DDBJ databases">
        <title>The complete genomes of actinobacterial strains from the NBC collection.</title>
        <authorList>
            <person name="Joergensen T.S."/>
            <person name="Alvarez Arevalo M."/>
            <person name="Sterndorff E.B."/>
            <person name="Faurdal D."/>
            <person name="Vuksanovic O."/>
            <person name="Mourched A.-S."/>
            <person name="Charusanti P."/>
            <person name="Shaw S."/>
            <person name="Blin K."/>
            <person name="Weber T."/>
        </authorList>
    </citation>
    <scope>NUCLEOTIDE SEQUENCE [LARGE SCALE GENOMIC DNA]</scope>
    <source>
        <strain evidence="2 3">NBC 01774</strain>
    </source>
</reference>
<gene>
    <name evidence="2" type="ORF">OG863_16605</name>
</gene>
<evidence type="ECO:0000256" key="1">
    <source>
        <dbReference type="SAM" id="SignalP"/>
    </source>
</evidence>
<feature type="signal peptide" evidence="1">
    <location>
        <begin position="1"/>
        <end position="26"/>
    </location>
</feature>
<protein>
    <submittedName>
        <fullName evidence="2">Phospholipase</fullName>
    </submittedName>
</protein>
<name>A0ABZ1FGG0_9ACTN</name>
<dbReference type="Pfam" id="PF09056">
    <property type="entry name" value="Phospholip_A2_3"/>
    <property type="match status" value="1"/>
</dbReference>